<feature type="domain" description="SH3" evidence="4">
    <location>
        <begin position="106"/>
        <end position="167"/>
    </location>
</feature>
<dbReference type="Proteomes" id="UP000002630">
    <property type="component" value="Linkage Group LG08"/>
</dbReference>
<dbReference type="InterPro" id="IPR036028">
    <property type="entry name" value="SH3-like_dom_sf"/>
</dbReference>
<evidence type="ECO:0000259" key="4">
    <source>
        <dbReference type="PROSITE" id="PS50002"/>
    </source>
</evidence>
<feature type="region of interest" description="Disordered" evidence="3">
    <location>
        <begin position="183"/>
        <end position="333"/>
    </location>
</feature>
<proteinExistence type="predicted"/>
<sequence length="384" mass="39712">MPPPPIPERKEAVNPPPIPEKKEAVNPPPIPEPKEAVNPPPIPAPTEAANPPPIPVRSGPRPPPGAVATAMLSGGEGLPFAGKTQHEQQEEEVQARPNNPYELMVQPGATVTASYPFRGEESLQQLSFAVGDEIRVKQKEDMWSWGVLVRGGNEGWFPHNYVGTTFKPLPGIHEMAAKLKARNEKAAAAKAREDEPNPQSENADPTASSLDATADHTADATPDATASSQDATSDVKSAPGGDIVADGATSNETHPIPNEHLPDTSTGTGTGTAAVSEDVVPGPVDGVAREDEEVGGGVGNDVELKTTPKTENADKPALVSATPSLPPFLKGPTNTTGAATAVLPTSGAVREADSAEVVDTTQVHGVGFAGESPATRTGCKCTVM</sequence>
<dbReference type="Pfam" id="PF00018">
    <property type="entry name" value="SH3_1"/>
    <property type="match status" value="1"/>
</dbReference>
<dbReference type="Gene3D" id="2.30.30.40">
    <property type="entry name" value="SH3 Domains"/>
    <property type="match status" value="1"/>
</dbReference>
<dbReference type="EMBL" id="FN649733">
    <property type="protein sequence ID" value="CBJ27191.1"/>
    <property type="molecule type" value="Genomic_DNA"/>
</dbReference>
<accession>D7G4U8</accession>
<dbReference type="InParanoid" id="D7G4U8"/>
<feature type="compositionally biased region" description="Pro residues" evidence="3">
    <location>
        <begin position="38"/>
        <end position="65"/>
    </location>
</feature>
<gene>
    <name evidence="5" type="ORF">Esi_0058_0097</name>
</gene>
<dbReference type="CDD" id="cd11837">
    <property type="entry name" value="SH3_Intersectin_2"/>
    <property type="match status" value="1"/>
</dbReference>
<dbReference type="InterPro" id="IPR001452">
    <property type="entry name" value="SH3_domain"/>
</dbReference>
<dbReference type="OrthoDB" id="10255128at2759"/>
<evidence type="ECO:0000256" key="3">
    <source>
        <dbReference type="SAM" id="MobiDB-lite"/>
    </source>
</evidence>
<keyword evidence="6" id="KW-1185">Reference proteome</keyword>
<dbReference type="PROSITE" id="PS50002">
    <property type="entry name" value="SH3"/>
    <property type="match status" value="1"/>
</dbReference>
<name>D7G4U8_ECTSI</name>
<feature type="region of interest" description="Disordered" evidence="3">
    <location>
        <begin position="1"/>
        <end position="96"/>
    </location>
</feature>
<evidence type="ECO:0000256" key="2">
    <source>
        <dbReference type="PROSITE-ProRule" id="PRU00192"/>
    </source>
</evidence>
<dbReference type="SUPFAM" id="SSF50044">
    <property type="entry name" value="SH3-domain"/>
    <property type="match status" value="1"/>
</dbReference>
<dbReference type="SMART" id="SM00326">
    <property type="entry name" value="SH3"/>
    <property type="match status" value="1"/>
</dbReference>
<organism evidence="5 6">
    <name type="scientific">Ectocarpus siliculosus</name>
    <name type="common">Brown alga</name>
    <name type="synonym">Conferva siliculosa</name>
    <dbReference type="NCBI Taxonomy" id="2880"/>
    <lineage>
        <taxon>Eukaryota</taxon>
        <taxon>Sar</taxon>
        <taxon>Stramenopiles</taxon>
        <taxon>Ochrophyta</taxon>
        <taxon>PX clade</taxon>
        <taxon>Phaeophyceae</taxon>
        <taxon>Ectocarpales</taxon>
        <taxon>Ectocarpaceae</taxon>
        <taxon>Ectocarpus</taxon>
    </lineage>
</organism>
<evidence type="ECO:0000256" key="1">
    <source>
        <dbReference type="ARBA" id="ARBA00022443"/>
    </source>
</evidence>
<keyword evidence="1 2" id="KW-0728">SH3 domain</keyword>
<evidence type="ECO:0000313" key="5">
    <source>
        <dbReference type="EMBL" id="CBJ27191.1"/>
    </source>
</evidence>
<dbReference type="AlphaFoldDB" id="D7G4U8"/>
<feature type="compositionally biased region" description="Low complexity" evidence="3">
    <location>
        <begin position="219"/>
        <end position="234"/>
    </location>
</feature>
<protein>
    <recommendedName>
        <fullName evidence="4">SH3 domain-containing protein</fullName>
    </recommendedName>
</protein>
<dbReference type="EMBL" id="FN648796">
    <property type="protein sequence ID" value="CBJ27191.1"/>
    <property type="molecule type" value="Genomic_DNA"/>
</dbReference>
<feature type="compositionally biased region" description="Basic and acidic residues" evidence="3">
    <location>
        <begin position="302"/>
        <end position="314"/>
    </location>
</feature>
<feature type="compositionally biased region" description="Basic and acidic residues" evidence="3">
    <location>
        <begin position="183"/>
        <end position="195"/>
    </location>
</feature>
<reference evidence="5 6" key="1">
    <citation type="journal article" date="2010" name="Nature">
        <title>The Ectocarpus genome and the independent evolution of multicellularity in brown algae.</title>
        <authorList>
            <person name="Cock J.M."/>
            <person name="Sterck L."/>
            <person name="Rouze P."/>
            <person name="Scornet D."/>
            <person name="Allen A.E."/>
            <person name="Amoutzias G."/>
            <person name="Anthouard V."/>
            <person name="Artiguenave F."/>
            <person name="Aury J.M."/>
            <person name="Badger J.H."/>
            <person name="Beszteri B."/>
            <person name="Billiau K."/>
            <person name="Bonnet E."/>
            <person name="Bothwell J.H."/>
            <person name="Bowler C."/>
            <person name="Boyen C."/>
            <person name="Brownlee C."/>
            <person name="Carrano C.J."/>
            <person name="Charrier B."/>
            <person name="Cho G.Y."/>
            <person name="Coelho S.M."/>
            <person name="Collen J."/>
            <person name="Corre E."/>
            <person name="Da Silva C."/>
            <person name="Delage L."/>
            <person name="Delaroque N."/>
            <person name="Dittami S.M."/>
            <person name="Doulbeau S."/>
            <person name="Elias M."/>
            <person name="Farnham G."/>
            <person name="Gachon C.M."/>
            <person name="Gschloessl B."/>
            <person name="Heesch S."/>
            <person name="Jabbari K."/>
            <person name="Jubin C."/>
            <person name="Kawai H."/>
            <person name="Kimura K."/>
            <person name="Kloareg B."/>
            <person name="Kupper F.C."/>
            <person name="Lang D."/>
            <person name="Le Bail A."/>
            <person name="Leblanc C."/>
            <person name="Lerouge P."/>
            <person name="Lohr M."/>
            <person name="Lopez P.J."/>
            <person name="Martens C."/>
            <person name="Maumus F."/>
            <person name="Michel G."/>
            <person name="Miranda-Saavedra D."/>
            <person name="Morales J."/>
            <person name="Moreau H."/>
            <person name="Motomura T."/>
            <person name="Nagasato C."/>
            <person name="Napoli C.A."/>
            <person name="Nelson D.R."/>
            <person name="Nyvall-Collen P."/>
            <person name="Peters A.F."/>
            <person name="Pommier C."/>
            <person name="Potin P."/>
            <person name="Poulain J."/>
            <person name="Quesneville H."/>
            <person name="Read B."/>
            <person name="Rensing S.A."/>
            <person name="Ritter A."/>
            <person name="Rousvoal S."/>
            <person name="Samanta M."/>
            <person name="Samson G."/>
            <person name="Schroeder D.C."/>
            <person name="Segurens B."/>
            <person name="Strittmatter M."/>
            <person name="Tonon T."/>
            <person name="Tregear J.W."/>
            <person name="Valentin K."/>
            <person name="von Dassow P."/>
            <person name="Yamagishi T."/>
            <person name="Van de Peer Y."/>
            <person name="Wincker P."/>
        </authorList>
    </citation>
    <scope>NUCLEOTIDE SEQUENCE [LARGE SCALE GENOMIC DNA]</scope>
    <source>
        <strain evidence="6">Ec32 / CCAP1310/4</strain>
    </source>
</reference>
<evidence type="ECO:0000313" key="6">
    <source>
        <dbReference type="Proteomes" id="UP000002630"/>
    </source>
</evidence>